<keyword evidence="6" id="KW-0675">Receptor</keyword>
<comment type="caution">
    <text evidence="10">The sequence shown here is derived from an EMBL/GenBank/DDBJ whole genome shotgun (WGS) entry which is preliminary data.</text>
</comment>
<evidence type="ECO:0000256" key="8">
    <source>
        <dbReference type="SAM" id="Phobius"/>
    </source>
</evidence>
<keyword evidence="7" id="KW-0807">Transducer</keyword>
<comment type="subcellular location">
    <subcellularLocation>
        <location evidence="1">Membrane</location>
        <topology evidence="1">Multi-pass membrane protein</topology>
    </subcellularLocation>
</comment>
<dbReference type="InterPro" id="IPR000276">
    <property type="entry name" value="GPCR_Rhodpsn"/>
</dbReference>
<dbReference type="InterPro" id="IPR050125">
    <property type="entry name" value="GPCR_opsins"/>
</dbReference>
<gene>
    <name evidence="10" type="ORF">P5673_027836</name>
</gene>
<feature type="transmembrane region" description="Helical" evidence="8">
    <location>
        <begin position="83"/>
        <end position="102"/>
    </location>
</feature>
<evidence type="ECO:0000256" key="2">
    <source>
        <dbReference type="ARBA" id="ARBA00022692"/>
    </source>
</evidence>
<dbReference type="Gene3D" id="1.20.1070.10">
    <property type="entry name" value="Rhodopsin 7-helix transmembrane proteins"/>
    <property type="match status" value="1"/>
</dbReference>
<evidence type="ECO:0000313" key="10">
    <source>
        <dbReference type="EMBL" id="KAK2551252.1"/>
    </source>
</evidence>
<sequence>MDQIKIWKMLFVVIKFIVSIFGGFFNGLVVLTIRKNLRRLPSSSYLILSIAFSDFIASVVAIPFSIVIHFVGSWPLRLCHAHAFMVFFLGIVTITHLTCFAVEKYLTITRSLSKLSFFSKKQTLVVVMACWFYSFCFSLAPLLGWARYGLEGSNDTCSIKWDSSLAEDHIYFILVFLACYLLPIVLITSSYFKILRISKRILKATPRVGGIGETMAQALMRKHRRGALYFLNVVAVFLMSWTPYAIISVIVIFKGVNPFPLALSACSVFAKMSFMLNPIMYFAFSHNFRLLIKRTFCICDRLDSNSEGKKR</sequence>
<proteinExistence type="predicted"/>
<dbReference type="InterPro" id="IPR017452">
    <property type="entry name" value="GPCR_Rhodpsn_7TM"/>
</dbReference>
<reference evidence="10" key="1">
    <citation type="journal article" date="2023" name="G3 (Bethesda)">
        <title>Whole genome assembly and annotation of the endangered Caribbean coral Acropora cervicornis.</title>
        <authorList>
            <person name="Selwyn J.D."/>
            <person name="Vollmer S.V."/>
        </authorList>
    </citation>
    <scope>NUCLEOTIDE SEQUENCE</scope>
    <source>
        <strain evidence="10">K2</strain>
    </source>
</reference>
<feature type="transmembrane region" description="Helical" evidence="8">
    <location>
        <begin position="6"/>
        <end position="33"/>
    </location>
</feature>
<evidence type="ECO:0000256" key="6">
    <source>
        <dbReference type="ARBA" id="ARBA00023170"/>
    </source>
</evidence>
<keyword evidence="5 8" id="KW-0472">Membrane</keyword>
<feature type="transmembrane region" description="Helical" evidence="8">
    <location>
        <begin position="229"/>
        <end position="253"/>
    </location>
</feature>
<dbReference type="PROSITE" id="PS50262">
    <property type="entry name" value="G_PROTEIN_RECEP_F1_2"/>
    <property type="match status" value="1"/>
</dbReference>
<evidence type="ECO:0000256" key="3">
    <source>
        <dbReference type="ARBA" id="ARBA00022989"/>
    </source>
</evidence>
<organism evidence="10 11">
    <name type="scientific">Acropora cervicornis</name>
    <name type="common">Staghorn coral</name>
    <dbReference type="NCBI Taxonomy" id="6130"/>
    <lineage>
        <taxon>Eukaryota</taxon>
        <taxon>Metazoa</taxon>
        <taxon>Cnidaria</taxon>
        <taxon>Anthozoa</taxon>
        <taxon>Hexacorallia</taxon>
        <taxon>Scleractinia</taxon>
        <taxon>Astrocoeniina</taxon>
        <taxon>Acroporidae</taxon>
        <taxon>Acropora</taxon>
    </lineage>
</organism>
<protein>
    <submittedName>
        <fullName evidence="10">Melanopsin-B</fullName>
    </submittedName>
</protein>
<reference evidence="10" key="2">
    <citation type="journal article" date="2023" name="Science">
        <title>Genomic signatures of disease resistance in endangered staghorn corals.</title>
        <authorList>
            <person name="Vollmer S.V."/>
            <person name="Selwyn J.D."/>
            <person name="Despard B.A."/>
            <person name="Roesel C.L."/>
        </authorList>
    </citation>
    <scope>NUCLEOTIDE SEQUENCE</scope>
    <source>
        <strain evidence="10">K2</strain>
    </source>
</reference>
<feature type="transmembrane region" description="Helical" evidence="8">
    <location>
        <begin position="170"/>
        <end position="192"/>
    </location>
</feature>
<dbReference type="AlphaFoldDB" id="A0AAD9UVJ5"/>
<dbReference type="CDD" id="cd14969">
    <property type="entry name" value="7tmA_Opsins_type2_animals"/>
    <property type="match status" value="1"/>
</dbReference>
<feature type="transmembrane region" description="Helical" evidence="8">
    <location>
        <begin position="123"/>
        <end position="146"/>
    </location>
</feature>
<dbReference type="SUPFAM" id="SSF81321">
    <property type="entry name" value="Family A G protein-coupled receptor-like"/>
    <property type="match status" value="1"/>
</dbReference>
<evidence type="ECO:0000313" key="11">
    <source>
        <dbReference type="Proteomes" id="UP001249851"/>
    </source>
</evidence>
<feature type="domain" description="G-protein coupled receptors family 1 profile" evidence="9">
    <location>
        <begin position="25"/>
        <end position="281"/>
    </location>
</feature>
<keyword evidence="11" id="KW-1185">Reference proteome</keyword>
<dbReference type="Pfam" id="PF00001">
    <property type="entry name" value="7tm_1"/>
    <property type="match status" value="1"/>
</dbReference>
<evidence type="ECO:0000256" key="5">
    <source>
        <dbReference type="ARBA" id="ARBA00023136"/>
    </source>
</evidence>
<evidence type="ECO:0000259" key="9">
    <source>
        <dbReference type="PROSITE" id="PS50262"/>
    </source>
</evidence>
<dbReference type="GO" id="GO:0004930">
    <property type="term" value="F:G protein-coupled receptor activity"/>
    <property type="evidence" value="ECO:0007669"/>
    <property type="project" value="UniProtKB-KW"/>
</dbReference>
<dbReference type="Proteomes" id="UP001249851">
    <property type="component" value="Unassembled WGS sequence"/>
</dbReference>
<keyword evidence="2 8" id="KW-0812">Transmembrane</keyword>
<dbReference type="EMBL" id="JARQWQ010000099">
    <property type="protein sequence ID" value="KAK2551252.1"/>
    <property type="molecule type" value="Genomic_DNA"/>
</dbReference>
<accession>A0AAD9UVJ5</accession>
<keyword evidence="3 8" id="KW-1133">Transmembrane helix</keyword>
<dbReference type="PRINTS" id="PR00237">
    <property type="entry name" value="GPCRRHODOPSN"/>
</dbReference>
<evidence type="ECO:0000256" key="1">
    <source>
        <dbReference type="ARBA" id="ARBA00004141"/>
    </source>
</evidence>
<keyword evidence="4" id="KW-0297">G-protein coupled receptor</keyword>
<feature type="transmembrane region" description="Helical" evidence="8">
    <location>
        <begin position="259"/>
        <end position="284"/>
    </location>
</feature>
<dbReference type="GO" id="GO:0016020">
    <property type="term" value="C:membrane"/>
    <property type="evidence" value="ECO:0007669"/>
    <property type="project" value="UniProtKB-SubCell"/>
</dbReference>
<evidence type="ECO:0000256" key="4">
    <source>
        <dbReference type="ARBA" id="ARBA00023040"/>
    </source>
</evidence>
<dbReference type="PANTHER" id="PTHR24240">
    <property type="entry name" value="OPSIN"/>
    <property type="match status" value="1"/>
</dbReference>
<evidence type="ECO:0000256" key="7">
    <source>
        <dbReference type="ARBA" id="ARBA00023224"/>
    </source>
</evidence>
<name>A0AAD9UVJ5_ACRCE</name>
<feature type="transmembrane region" description="Helical" evidence="8">
    <location>
        <begin position="45"/>
        <end position="71"/>
    </location>
</feature>